<feature type="repeat" description="LDL-receptor class B" evidence="2">
    <location>
        <begin position="184"/>
        <end position="227"/>
    </location>
</feature>
<evidence type="ECO:0000313" key="5">
    <source>
        <dbReference type="Proteomes" id="UP001434883"/>
    </source>
</evidence>
<dbReference type="PROSITE" id="PS01186">
    <property type="entry name" value="EGF_2"/>
    <property type="match status" value="1"/>
</dbReference>
<dbReference type="InterPro" id="IPR050778">
    <property type="entry name" value="Cueball_EGF_LRP_Nidogen"/>
</dbReference>
<dbReference type="SUPFAM" id="SSF63825">
    <property type="entry name" value="YWTD domain"/>
    <property type="match status" value="2"/>
</dbReference>
<dbReference type="Proteomes" id="UP001434883">
    <property type="component" value="Unassembled WGS sequence"/>
</dbReference>
<dbReference type="SMART" id="SM00181">
    <property type="entry name" value="EGF"/>
    <property type="match status" value="3"/>
</dbReference>
<keyword evidence="1" id="KW-1015">Disulfide bond</keyword>
<name>A0ABV0Q6U4_9TELE</name>
<dbReference type="CDD" id="cd00054">
    <property type="entry name" value="EGF_CA"/>
    <property type="match status" value="1"/>
</dbReference>
<dbReference type="InterPro" id="IPR011042">
    <property type="entry name" value="6-blade_b-propeller_TolB-like"/>
</dbReference>
<dbReference type="SUPFAM" id="SSF57196">
    <property type="entry name" value="EGF/Laminin"/>
    <property type="match status" value="3"/>
</dbReference>
<gene>
    <name evidence="4" type="ORF">XENOCAPTIV_029980</name>
</gene>
<feature type="domain" description="EGF-like" evidence="3">
    <location>
        <begin position="23"/>
        <end position="38"/>
    </location>
</feature>
<reference evidence="4 5" key="1">
    <citation type="submission" date="2021-06" db="EMBL/GenBank/DDBJ databases">
        <authorList>
            <person name="Palmer J.M."/>
        </authorList>
    </citation>
    <scope>NUCLEOTIDE SEQUENCE [LARGE SCALE GENOMIC DNA]</scope>
    <source>
        <strain evidence="4 5">XC_2019</strain>
        <tissue evidence="4">Muscle</tissue>
    </source>
</reference>
<evidence type="ECO:0000313" key="4">
    <source>
        <dbReference type="EMBL" id="MEQ2191525.1"/>
    </source>
</evidence>
<proteinExistence type="predicted"/>
<dbReference type="InterPro" id="IPR001881">
    <property type="entry name" value="EGF-like_Ca-bd_dom"/>
</dbReference>
<organism evidence="4 5">
    <name type="scientific">Xenoophorus captivus</name>
    <dbReference type="NCBI Taxonomy" id="1517983"/>
    <lineage>
        <taxon>Eukaryota</taxon>
        <taxon>Metazoa</taxon>
        <taxon>Chordata</taxon>
        <taxon>Craniata</taxon>
        <taxon>Vertebrata</taxon>
        <taxon>Euteleostomi</taxon>
        <taxon>Actinopterygii</taxon>
        <taxon>Neopterygii</taxon>
        <taxon>Teleostei</taxon>
        <taxon>Neoteleostei</taxon>
        <taxon>Acanthomorphata</taxon>
        <taxon>Ovalentaria</taxon>
        <taxon>Atherinomorphae</taxon>
        <taxon>Cyprinodontiformes</taxon>
        <taxon>Goodeidae</taxon>
        <taxon>Xenoophorus</taxon>
    </lineage>
</organism>
<dbReference type="SMART" id="SM00179">
    <property type="entry name" value="EGF_CA"/>
    <property type="match status" value="1"/>
</dbReference>
<feature type="non-terminal residue" evidence="4">
    <location>
        <position position="1"/>
    </location>
</feature>
<dbReference type="PANTHER" id="PTHR46513">
    <property type="entry name" value="VITELLOGENIN RECEPTOR-LIKE PROTEIN-RELATED-RELATED"/>
    <property type="match status" value="1"/>
</dbReference>
<evidence type="ECO:0000259" key="3">
    <source>
        <dbReference type="PROSITE" id="PS01186"/>
    </source>
</evidence>
<dbReference type="EMBL" id="JAHRIN010000897">
    <property type="protein sequence ID" value="MEQ2191525.1"/>
    <property type="molecule type" value="Genomic_DNA"/>
</dbReference>
<protein>
    <recommendedName>
        <fullName evidence="3">EGF-like domain-containing protein</fullName>
    </recommendedName>
</protein>
<dbReference type="InterPro" id="IPR000742">
    <property type="entry name" value="EGF"/>
</dbReference>
<keyword evidence="5" id="KW-1185">Reference proteome</keyword>
<accession>A0ABV0Q6U4</accession>
<dbReference type="Gene3D" id="2.10.25.10">
    <property type="entry name" value="Laminin"/>
    <property type="match status" value="2"/>
</dbReference>
<dbReference type="PANTHER" id="PTHR46513:SF33">
    <property type="entry name" value="EGF-LIKE DOMAIN-CONTAINING PROTEIN"/>
    <property type="match status" value="1"/>
</dbReference>
<dbReference type="InterPro" id="IPR000033">
    <property type="entry name" value="LDLR_classB_rpt"/>
</dbReference>
<dbReference type="PROSITE" id="PS51120">
    <property type="entry name" value="LDLRB"/>
    <property type="match status" value="1"/>
</dbReference>
<dbReference type="Pfam" id="PF14670">
    <property type="entry name" value="FXa_inhibition"/>
    <property type="match status" value="2"/>
</dbReference>
<comment type="caution">
    <text evidence="4">The sequence shown here is derived from an EMBL/GenBank/DDBJ whole genome shotgun (WGS) entry which is preliminary data.</text>
</comment>
<evidence type="ECO:0000256" key="2">
    <source>
        <dbReference type="PROSITE-ProRule" id="PRU00461"/>
    </source>
</evidence>
<dbReference type="Gene3D" id="2.120.10.30">
    <property type="entry name" value="TolB, C-terminal domain"/>
    <property type="match status" value="3"/>
</dbReference>
<evidence type="ECO:0000256" key="1">
    <source>
        <dbReference type="ARBA" id="ARBA00023157"/>
    </source>
</evidence>
<dbReference type="SMART" id="SM00135">
    <property type="entry name" value="LY"/>
    <property type="match status" value="4"/>
</dbReference>
<sequence length="502" mass="56006">FNECSVYGTCSQTCTNTEGSYTCSCVEGYLLQPDNRSCKAKNDPVDRLPVLLIANLHDIRCTSLSGSTSRLPVITTKQTMAMDFIYAEETVCWIDVGESPAATQLKCASIQDLKTVSNIRTINITLSLHHVEQMAIDWLTGNFYFVDDVDDRVFVCNKDGQTCVTLLDQELYNPKGIALDPAMGKLFFTDYGSTPRVERCDMDGQNRTKLVDSKIVFPHGITLDLVNRLVYWADAYLDYIEVVDYEGKNRHTIIQGLLVVTRLDRGAALHVYHQRRQPQGVQFAKKFSVQTERFVGTPVRSHACALDQFGKPGGCSDICLLSNSHKTRTCRCRSGFSLGSDGKSCKSIHTVEGIAVDWMGGNLYWTDDGPKKTISVARLEKASQTRKTLIEGKMSHPRAIGQELDHAFGLCHYKQFLFWNEYRGGSIYKLDQVTKTVTFLRNERPPIFEIRVYDAHQQQGTNACRVNNGGCSSLCLAIPNGRSCGCADDQILDVNNVTCKGT</sequence>